<protein>
    <recommendedName>
        <fullName evidence="2">Luciferase domain-containing protein</fullName>
    </recommendedName>
</protein>
<evidence type="ECO:0000313" key="4">
    <source>
        <dbReference type="EMBL" id="QPC64680.1"/>
    </source>
</evidence>
<dbReference type="EMBL" id="CP064749">
    <property type="protein sequence ID" value="QPC64680.1"/>
    <property type="molecule type" value="Genomic_DNA"/>
</dbReference>
<dbReference type="InterPro" id="IPR048273">
    <property type="entry name" value="Luciferase"/>
</dbReference>
<reference evidence="4" key="2">
    <citation type="submission" date="2020-11" db="EMBL/GenBank/DDBJ databases">
        <title>The chromosome-scale genome resource for two endophytic Fusarium species: F. culmorum and F. pseudograminearum.</title>
        <authorList>
            <person name="Yuan Z."/>
        </authorList>
    </citation>
    <scope>NUCLEOTIDE SEQUENCE</scope>
    <source>
        <strain evidence="4">Class2-1B</strain>
    </source>
</reference>
<accession>A0A2T4H1R1</accession>
<dbReference type="AlphaFoldDB" id="A0A2T4H1R1"/>
<evidence type="ECO:0000256" key="1">
    <source>
        <dbReference type="SAM" id="Phobius"/>
    </source>
</evidence>
<sequence>MTTQLTTLTQFLRDLRPRNQLILIAVTSAALGIPVLRIAIEDYRGYIALGPGGPPHNVIGWFGQILLKPFKKEPFHTSCYDEKSFQKAGPNGSVAFLKEEDVPAREAPRPTVGSWTAPSRQLTDLASKDIIDRYQSFLSSLASESPSKLEIATSVVERHGQALFVASEKPSHPIAKSMYREIGHMHGSDGSMHLNLAPRDAKLVLERGWGQRHPLGGTILYLGDVMVYAPRNEEELEVVKRITRGAANYLITESGGSYTLTERQFATTESSLAQWKRAWGHVLLFKVISNILMIR</sequence>
<feature type="transmembrane region" description="Helical" evidence="1">
    <location>
        <begin position="21"/>
        <end position="40"/>
    </location>
</feature>
<dbReference type="EMBL" id="PVEM01000003">
    <property type="protein sequence ID" value="PTD09732.1"/>
    <property type="molecule type" value="Genomic_DNA"/>
</dbReference>
<dbReference type="Pfam" id="PF17648">
    <property type="entry name" value="Luciferase"/>
    <property type="match status" value="1"/>
</dbReference>
<dbReference type="OMA" id="WVIEDYH"/>
<dbReference type="Proteomes" id="UP000663297">
    <property type="component" value="Chromosome 3"/>
</dbReference>
<proteinExistence type="predicted"/>
<dbReference type="PANTHER" id="PTHR38695:SF1">
    <property type="entry name" value="AMINO ACID PERMEASE_ SLC12A DOMAIN-CONTAINING PROTEIN"/>
    <property type="match status" value="1"/>
</dbReference>
<gene>
    <name evidence="3" type="ORF">FCULG_00007954</name>
    <name evidence="4" type="ORF">HYE67_006911</name>
</gene>
<reference evidence="3 5" key="1">
    <citation type="submission" date="2018-02" db="EMBL/GenBank/DDBJ databases">
        <title>Fusarium culmorum secondary metabolites in fungal-bacterial-plant interactions.</title>
        <authorList>
            <person name="Schmidt R."/>
        </authorList>
    </citation>
    <scope>NUCLEOTIDE SEQUENCE [LARGE SCALE GENOMIC DNA]</scope>
    <source>
        <strain evidence="3 5">PV</strain>
    </source>
</reference>
<feature type="domain" description="Luciferase" evidence="2">
    <location>
        <begin position="180"/>
        <end position="244"/>
    </location>
</feature>
<dbReference type="OrthoDB" id="5358398at2759"/>
<keyword evidence="1" id="KW-1133">Transmembrane helix</keyword>
<organism evidence="3 5">
    <name type="scientific">Fusarium culmorum</name>
    <dbReference type="NCBI Taxonomy" id="5516"/>
    <lineage>
        <taxon>Eukaryota</taxon>
        <taxon>Fungi</taxon>
        <taxon>Dikarya</taxon>
        <taxon>Ascomycota</taxon>
        <taxon>Pezizomycotina</taxon>
        <taxon>Sordariomycetes</taxon>
        <taxon>Hypocreomycetidae</taxon>
        <taxon>Hypocreales</taxon>
        <taxon>Nectriaceae</taxon>
        <taxon>Fusarium</taxon>
    </lineage>
</organism>
<dbReference type="InterPro" id="IPR040841">
    <property type="entry name" value="Luciferase_dom"/>
</dbReference>
<keyword evidence="5" id="KW-1185">Reference proteome</keyword>
<evidence type="ECO:0000313" key="5">
    <source>
        <dbReference type="Proteomes" id="UP000241587"/>
    </source>
</evidence>
<dbReference type="PANTHER" id="PTHR38695">
    <property type="entry name" value="AMINO ACID PERMEASE_ SLC12A DOMAIN-CONTAINING PROTEIN"/>
    <property type="match status" value="1"/>
</dbReference>
<dbReference type="Proteomes" id="UP000241587">
    <property type="component" value="Unassembled WGS sequence"/>
</dbReference>
<evidence type="ECO:0000259" key="2">
    <source>
        <dbReference type="Pfam" id="PF17648"/>
    </source>
</evidence>
<evidence type="ECO:0000313" key="3">
    <source>
        <dbReference type="EMBL" id="PTD09732.1"/>
    </source>
</evidence>
<name>A0A2T4H1R1_FUSCU</name>
<keyword evidence="1" id="KW-0812">Transmembrane</keyword>
<keyword evidence="1" id="KW-0472">Membrane</keyword>